<dbReference type="GO" id="GO:0010436">
    <property type="term" value="F:carotenoid dioxygenase activity"/>
    <property type="evidence" value="ECO:0007669"/>
    <property type="project" value="TreeGrafter"/>
</dbReference>
<dbReference type="Proteomes" id="UP000803844">
    <property type="component" value="Unassembled WGS sequence"/>
</dbReference>
<evidence type="ECO:0000256" key="5">
    <source>
        <dbReference type="PIRSR" id="PIRSR604294-1"/>
    </source>
</evidence>
<organism evidence="7 8">
    <name type="scientific">Cryphonectria parasitica (strain ATCC 38755 / EP155)</name>
    <dbReference type="NCBI Taxonomy" id="660469"/>
    <lineage>
        <taxon>Eukaryota</taxon>
        <taxon>Fungi</taxon>
        <taxon>Dikarya</taxon>
        <taxon>Ascomycota</taxon>
        <taxon>Pezizomycotina</taxon>
        <taxon>Sordariomycetes</taxon>
        <taxon>Sordariomycetidae</taxon>
        <taxon>Diaporthales</taxon>
        <taxon>Cryphonectriaceae</taxon>
        <taxon>Cryphonectria-Endothia species complex</taxon>
        <taxon>Cryphonectria</taxon>
    </lineage>
</organism>
<dbReference type="EMBL" id="MU032354">
    <property type="protein sequence ID" value="KAF3759995.1"/>
    <property type="molecule type" value="Genomic_DNA"/>
</dbReference>
<evidence type="ECO:0000313" key="7">
    <source>
        <dbReference type="EMBL" id="KAF3759995.1"/>
    </source>
</evidence>
<feature type="region of interest" description="Disordered" evidence="6">
    <location>
        <begin position="196"/>
        <end position="225"/>
    </location>
</feature>
<dbReference type="GO" id="GO:0016121">
    <property type="term" value="P:carotene catabolic process"/>
    <property type="evidence" value="ECO:0007669"/>
    <property type="project" value="TreeGrafter"/>
</dbReference>
<evidence type="ECO:0000256" key="2">
    <source>
        <dbReference type="ARBA" id="ARBA00022723"/>
    </source>
</evidence>
<evidence type="ECO:0000256" key="6">
    <source>
        <dbReference type="SAM" id="MobiDB-lite"/>
    </source>
</evidence>
<dbReference type="InterPro" id="IPR004294">
    <property type="entry name" value="Carotenoid_Oase"/>
</dbReference>
<accession>A0A9P5CJR4</accession>
<feature type="compositionally biased region" description="Low complexity" evidence="6">
    <location>
        <begin position="198"/>
        <end position="211"/>
    </location>
</feature>
<name>A0A9P5CJR4_CRYP1</name>
<dbReference type="GeneID" id="63839021"/>
<evidence type="ECO:0000256" key="4">
    <source>
        <dbReference type="ARBA" id="ARBA00023004"/>
    </source>
</evidence>
<evidence type="ECO:0000256" key="1">
    <source>
        <dbReference type="ARBA" id="ARBA00006787"/>
    </source>
</evidence>
<dbReference type="PANTHER" id="PTHR10543:SF24">
    <property type="entry name" value="CAROTENOID ISOMEROOXYGENASE"/>
    <property type="match status" value="1"/>
</dbReference>
<comment type="similarity">
    <text evidence="1">Belongs to the carotenoid oxygenase family.</text>
</comment>
<keyword evidence="2 5" id="KW-0479">Metal-binding</keyword>
<keyword evidence="4 5" id="KW-0408">Iron</keyword>
<evidence type="ECO:0008006" key="9">
    <source>
        <dbReference type="Google" id="ProtNLM"/>
    </source>
</evidence>
<dbReference type="AlphaFoldDB" id="A0A9P5CJR4"/>
<dbReference type="PANTHER" id="PTHR10543">
    <property type="entry name" value="BETA-CAROTENE DIOXYGENASE"/>
    <property type="match status" value="1"/>
</dbReference>
<comment type="cofactor">
    <cofactor evidence="5">
        <name>Fe(2+)</name>
        <dbReference type="ChEBI" id="CHEBI:29033"/>
    </cofactor>
    <text evidence="5">Binds 1 Fe(2+) ion per subunit.</text>
</comment>
<dbReference type="GO" id="GO:0046872">
    <property type="term" value="F:metal ion binding"/>
    <property type="evidence" value="ECO:0007669"/>
    <property type="project" value="UniProtKB-KW"/>
</dbReference>
<dbReference type="OrthoDB" id="407010at2759"/>
<sequence length="640" mass="70228">MGITGDVASAAPTRRTADQEQIDRDTVIRNFTTGAYLDWPNEAGFQDLHEHRGPIKLTVKGTIPAWASGSFYRNGPGSRKIEGAKSRRGQVEDGTVHISHWFDGLAHLHRFDITISDDGQVEVFYSSRRQADNFVKLVQEKGSYGDVTSFAQKADPCIGIFGKAMICVRALDQGKEALRYDNMNVTVLPGIDLPNTTPSSSFSPSSPSSSSKAIHGIGSNGKKVDNVDKTGGQLAGTPAATATGHRQGGNKTVWICSDTSGLRIVDAATLEPIGSAVRQSELHPLLKGALSCAHAQRDPMTGDLFNYNIQGGRYATYRVFRVSAATGKTDILATISRHDLAPAYIHSFFLSERFVILKVPSSHYGTMGLSVLWKRNLVDAMEPFDESKVCKWYVIDRLHGKGVIAEFDTPAGFFFHTVNCWDKIVAQEDKDKTSGTEKGTGSEIREEADVFCDLVEFPNLDILQVFYHDILLNIDNQAQKRYGDETTVAKTMSSLVRWKFRVALPTASPKDSKVFSIPAPHTGEMPTINTRYLTKPYQYVYSLLQNGKSTFLDTIVKTDTVTREAVSWSSPNGHTPSEAIFVPRPGSEKEDDGVLLSVVLDGYSEKSYLICLDAGTMMEVGRAEMDFSVAFGLHGLHCPT</sequence>
<evidence type="ECO:0000313" key="8">
    <source>
        <dbReference type="Proteomes" id="UP000803844"/>
    </source>
</evidence>
<comment type="caution">
    <text evidence="7">The sequence shown here is derived from an EMBL/GenBank/DDBJ whole genome shotgun (WGS) entry which is preliminary data.</text>
</comment>
<feature type="binding site" evidence="5">
    <location>
        <position position="416"/>
    </location>
    <ligand>
        <name>Fe cation</name>
        <dbReference type="ChEBI" id="CHEBI:24875"/>
        <note>catalytic</note>
    </ligand>
</feature>
<feature type="region of interest" description="Disordered" evidence="6">
    <location>
        <begin position="1"/>
        <end position="21"/>
    </location>
</feature>
<keyword evidence="3" id="KW-0560">Oxidoreductase</keyword>
<feature type="binding site" evidence="5">
    <location>
        <position position="294"/>
    </location>
    <ligand>
        <name>Fe cation</name>
        <dbReference type="ChEBI" id="CHEBI:24875"/>
        <note>catalytic</note>
    </ligand>
</feature>
<gene>
    <name evidence="7" type="ORF">M406DRAFT_343619</name>
</gene>
<protein>
    <recommendedName>
        <fullName evidence="9">Carotenoid cleavage dioxygenase 1</fullName>
    </recommendedName>
</protein>
<feature type="binding site" evidence="5">
    <location>
        <position position="634"/>
    </location>
    <ligand>
        <name>Fe cation</name>
        <dbReference type="ChEBI" id="CHEBI:24875"/>
        <note>catalytic</note>
    </ligand>
</feature>
<feature type="binding site" evidence="5">
    <location>
        <position position="346"/>
    </location>
    <ligand>
        <name>Fe cation</name>
        <dbReference type="ChEBI" id="CHEBI:24875"/>
        <note>catalytic</note>
    </ligand>
</feature>
<proteinExistence type="inferred from homology"/>
<dbReference type="Pfam" id="PF03055">
    <property type="entry name" value="RPE65"/>
    <property type="match status" value="1"/>
</dbReference>
<dbReference type="RefSeq" id="XP_040770974.1">
    <property type="nucleotide sequence ID" value="XM_040921892.1"/>
</dbReference>
<reference evidence="7" key="1">
    <citation type="journal article" date="2020" name="Phytopathology">
        <title>Genome sequence of the chestnut blight fungus Cryphonectria parasitica EP155: A fundamental resource for an archetypical invasive plant pathogen.</title>
        <authorList>
            <person name="Crouch J.A."/>
            <person name="Dawe A."/>
            <person name="Aerts A."/>
            <person name="Barry K."/>
            <person name="Churchill A.C.L."/>
            <person name="Grimwood J."/>
            <person name="Hillman B."/>
            <person name="Milgroom M.G."/>
            <person name="Pangilinan J."/>
            <person name="Smith M."/>
            <person name="Salamov A."/>
            <person name="Schmutz J."/>
            <person name="Yadav J."/>
            <person name="Grigoriev I.V."/>
            <person name="Nuss D."/>
        </authorList>
    </citation>
    <scope>NUCLEOTIDE SEQUENCE</scope>
    <source>
        <strain evidence="7">EP155</strain>
    </source>
</reference>
<evidence type="ECO:0000256" key="3">
    <source>
        <dbReference type="ARBA" id="ARBA00023002"/>
    </source>
</evidence>
<keyword evidence="8" id="KW-1185">Reference proteome</keyword>